<dbReference type="GO" id="GO:0097681">
    <property type="term" value="P:double-strand break repair via alternative nonhomologous end joining"/>
    <property type="evidence" value="ECO:0007669"/>
    <property type="project" value="TreeGrafter"/>
</dbReference>
<reference evidence="2 3" key="1">
    <citation type="submission" date="2018-10" db="EMBL/GenBank/DDBJ databases">
        <authorList>
            <person name="Ekblom R."/>
            <person name="Jareborg N."/>
        </authorList>
    </citation>
    <scope>NUCLEOTIDE SEQUENCE [LARGE SCALE GENOMIC DNA]</scope>
    <source>
        <tissue evidence="2">Muscle</tissue>
    </source>
</reference>
<dbReference type="SUPFAM" id="SSF158702">
    <property type="entry name" value="Sec63 N-terminal domain-like"/>
    <property type="match status" value="1"/>
</dbReference>
<dbReference type="PANTHER" id="PTHR10133:SF62">
    <property type="entry name" value="DNA POLYMERASE THETA"/>
    <property type="match status" value="1"/>
</dbReference>
<dbReference type="GO" id="GO:0003887">
    <property type="term" value="F:DNA-directed DNA polymerase activity"/>
    <property type="evidence" value="ECO:0007669"/>
    <property type="project" value="InterPro"/>
</dbReference>
<accession>A0A9X9LH06</accession>
<evidence type="ECO:0000259" key="1">
    <source>
        <dbReference type="Pfam" id="PF21099"/>
    </source>
</evidence>
<proteinExistence type="predicted"/>
<gene>
    <name evidence="2" type="ORF">BN2614_LOCUS1</name>
</gene>
<dbReference type="PANTHER" id="PTHR10133">
    <property type="entry name" value="DNA POLYMERASE I"/>
    <property type="match status" value="1"/>
</dbReference>
<dbReference type="InterPro" id="IPR002298">
    <property type="entry name" value="DNA_polymerase_A"/>
</dbReference>
<dbReference type="AlphaFoldDB" id="A0A9X9LH06"/>
<evidence type="ECO:0000313" key="3">
    <source>
        <dbReference type="Proteomes" id="UP000269945"/>
    </source>
</evidence>
<dbReference type="EMBL" id="CYRY02003362">
    <property type="protein sequence ID" value="VCW67999.1"/>
    <property type="molecule type" value="Genomic_DNA"/>
</dbReference>
<dbReference type="Proteomes" id="UP000269945">
    <property type="component" value="Unassembled WGS sequence"/>
</dbReference>
<dbReference type="Pfam" id="PF21099">
    <property type="entry name" value="POLQ_helical"/>
    <property type="match status" value="1"/>
</dbReference>
<evidence type="ECO:0000313" key="2">
    <source>
        <dbReference type="EMBL" id="VCW67999.1"/>
    </source>
</evidence>
<protein>
    <recommendedName>
        <fullName evidence="1">POLQ-like helical domain-containing protein</fullName>
    </recommendedName>
</protein>
<comment type="caution">
    <text evidence="2">The sequence shown here is derived from an EMBL/GenBank/DDBJ whole genome shotgun (WGS) entry which is preliminary data.</text>
</comment>
<dbReference type="InterPro" id="IPR048960">
    <property type="entry name" value="POLQ-like_helical"/>
</dbReference>
<feature type="domain" description="POLQ-like helical" evidence="1">
    <location>
        <begin position="1"/>
        <end position="25"/>
    </location>
</feature>
<keyword evidence="3" id="KW-1185">Reference proteome</keyword>
<name>A0A9X9LH06_GULGU</name>
<dbReference type="Gene3D" id="1.10.3380.20">
    <property type="match status" value="1"/>
</dbReference>
<sequence>MITVFSNRLGWHNMELLLSQFQKRLTFGIQRELCDLVRVSLLNAQRARFLYASGFLTVADLARANIVEVETVLKNAVPFKR</sequence>
<organism evidence="2 3">
    <name type="scientific">Gulo gulo</name>
    <name type="common">Wolverine</name>
    <name type="synonym">Gluton</name>
    <dbReference type="NCBI Taxonomy" id="48420"/>
    <lineage>
        <taxon>Eukaryota</taxon>
        <taxon>Metazoa</taxon>
        <taxon>Chordata</taxon>
        <taxon>Craniata</taxon>
        <taxon>Vertebrata</taxon>
        <taxon>Euteleostomi</taxon>
        <taxon>Mammalia</taxon>
        <taxon>Eutheria</taxon>
        <taxon>Laurasiatheria</taxon>
        <taxon>Carnivora</taxon>
        <taxon>Caniformia</taxon>
        <taxon>Musteloidea</taxon>
        <taxon>Mustelidae</taxon>
        <taxon>Guloninae</taxon>
        <taxon>Gulo</taxon>
    </lineage>
</organism>
<dbReference type="GO" id="GO:0006261">
    <property type="term" value="P:DNA-templated DNA replication"/>
    <property type="evidence" value="ECO:0007669"/>
    <property type="project" value="InterPro"/>
</dbReference>